<comment type="similarity">
    <text evidence="6">Belongs to the COQ4 family.</text>
</comment>
<dbReference type="UniPathway" id="UPA00232"/>
<dbReference type="WBParaSite" id="Pan_g10369.t1">
    <property type="protein sequence ID" value="Pan_g10369.t1"/>
    <property type="gene ID" value="Pan_g10369"/>
</dbReference>
<organism evidence="7 8">
    <name type="scientific">Panagrellus redivivus</name>
    <name type="common">Microworm</name>
    <dbReference type="NCBI Taxonomy" id="6233"/>
    <lineage>
        <taxon>Eukaryota</taxon>
        <taxon>Metazoa</taxon>
        <taxon>Ecdysozoa</taxon>
        <taxon>Nematoda</taxon>
        <taxon>Chromadorea</taxon>
        <taxon>Rhabditida</taxon>
        <taxon>Tylenchina</taxon>
        <taxon>Panagrolaimomorpha</taxon>
        <taxon>Panagrolaimoidea</taxon>
        <taxon>Panagrolaimidae</taxon>
        <taxon>Panagrellus</taxon>
    </lineage>
</organism>
<keyword evidence="1 6" id="KW-0831">Ubiquinone biosynthesis</keyword>
<keyword evidence="6" id="KW-0862">Zinc</keyword>
<keyword evidence="2 6" id="KW-0999">Mitochondrion inner membrane</keyword>
<proteinExistence type="inferred from homology"/>
<comment type="subcellular location">
    <subcellularLocation>
        <location evidence="6">Mitochondrion inner membrane</location>
        <topology evidence="6">Peripheral membrane protein</topology>
        <orientation evidence="6">Matrix side</orientation>
    </subcellularLocation>
</comment>
<comment type="cofactor">
    <cofactor evidence="6">
        <name>Zn(2+)</name>
        <dbReference type="ChEBI" id="CHEBI:29105"/>
    </cofactor>
</comment>
<feature type="binding site" evidence="6">
    <location>
        <position position="75"/>
    </location>
    <ligand>
        <name>Zn(2+)</name>
        <dbReference type="ChEBI" id="CHEBI:29105"/>
    </ligand>
</feature>
<keyword evidence="7" id="KW-1185">Reference proteome</keyword>
<dbReference type="PANTHER" id="PTHR12922:SF7">
    <property type="entry name" value="UBIQUINONE BIOSYNTHESIS PROTEIN COQ4 HOMOLOG, MITOCHONDRIAL"/>
    <property type="match status" value="1"/>
</dbReference>
<dbReference type="Pfam" id="PF05019">
    <property type="entry name" value="Coq4"/>
    <property type="match status" value="1"/>
</dbReference>
<keyword evidence="3 6" id="KW-0496">Mitochondrion</keyword>
<feature type="binding site" evidence="6">
    <location>
        <position position="91"/>
    </location>
    <ligand>
        <name>Zn(2+)</name>
        <dbReference type="ChEBI" id="CHEBI:29105"/>
    </ligand>
</feature>
<comment type="function">
    <text evidence="6">Lyase that catalyzes the C1-decarboxylation of 4-hydroxy-3-methoxy-5-(all-trans-polyprenyl)benzoic acid into 2-methoxy-6-(all-trans-polyprenyl)phenol during ubiquinone biosynthesis.</text>
</comment>
<comment type="catalytic activity">
    <reaction evidence="6">
        <text>a 4-hydroxy-3-methoxy-5-(all-trans-polyprenyl)benzoate + H(+) = a 2-methoxy-6-(all-trans-polyprenyl)phenol + CO2</text>
        <dbReference type="Rhea" id="RHEA:81179"/>
        <dbReference type="Rhea" id="RHEA-COMP:9551"/>
        <dbReference type="Rhea" id="RHEA-COMP:10931"/>
        <dbReference type="ChEBI" id="CHEBI:15378"/>
        <dbReference type="ChEBI" id="CHEBI:16526"/>
        <dbReference type="ChEBI" id="CHEBI:62731"/>
        <dbReference type="ChEBI" id="CHEBI:84443"/>
        <dbReference type="EC" id="4.1.1.130"/>
    </reaction>
</comment>
<keyword evidence="6" id="KW-0479">Metal-binding</keyword>
<dbReference type="HAMAP" id="MF_03111">
    <property type="entry name" value="Coq4"/>
    <property type="match status" value="1"/>
</dbReference>
<comment type="pathway">
    <text evidence="6">Cofactor biosynthesis; ubiquinone biosynthesis.</text>
</comment>
<dbReference type="GO" id="GO:0031314">
    <property type="term" value="C:extrinsic component of mitochondrial inner membrane"/>
    <property type="evidence" value="ECO:0007669"/>
    <property type="project" value="UniProtKB-UniRule"/>
</dbReference>
<dbReference type="GO" id="GO:0120539">
    <property type="term" value="F:4-hydroxy-3-methoxy-5-polyprenylbenzoate decarboxylase activity"/>
    <property type="evidence" value="ECO:0007669"/>
    <property type="project" value="UniProtKB-EC"/>
</dbReference>
<comment type="subunit">
    <text evidence="6">Component of a multi-subunit COQ enzyme complex.</text>
</comment>
<accession>A0A7E4UMV2</accession>
<reference evidence="8" key="2">
    <citation type="submission" date="2020-10" db="UniProtKB">
        <authorList>
            <consortium name="WormBaseParasite"/>
        </authorList>
    </citation>
    <scope>IDENTIFICATION</scope>
</reference>
<feature type="binding site" evidence="6">
    <location>
        <position position="76"/>
    </location>
    <ligand>
        <name>Zn(2+)</name>
        <dbReference type="ChEBI" id="CHEBI:29105"/>
    </ligand>
</feature>
<keyword evidence="4 6" id="KW-0472">Membrane</keyword>
<name>A0A7E4UMV2_PANRE</name>
<feature type="binding site" evidence="6">
    <location>
        <position position="79"/>
    </location>
    <ligand>
        <name>Zn(2+)</name>
        <dbReference type="ChEBI" id="CHEBI:29105"/>
    </ligand>
</feature>
<keyword evidence="5 6" id="KW-0456">Lyase</keyword>
<evidence type="ECO:0000256" key="1">
    <source>
        <dbReference type="ARBA" id="ARBA00022688"/>
    </source>
</evidence>
<evidence type="ECO:0000313" key="8">
    <source>
        <dbReference type="WBParaSite" id="Pan_g10369.t1"/>
    </source>
</evidence>
<dbReference type="Proteomes" id="UP000492821">
    <property type="component" value="Unassembled WGS sequence"/>
</dbReference>
<reference evidence="7" key="1">
    <citation type="journal article" date="2013" name="Genetics">
        <title>The draft genome and transcriptome of Panagrellus redivivus are shaped by the harsh demands of a free-living lifestyle.</title>
        <authorList>
            <person name="Srinivasan J."/>
            <person name="Dillman A.R."/>
            <person name="Macchietto M.G."/>
            <person name="Heikkinen L."/>
            <person name="Lakso M."/>
            <person name="Fracchia K.M."/>
            <person name="Antoshechkin I."/>
            <person name="Mortazavi A."/>
            <person name="Wong G."/>
            <person name="Sternberg P.W."/>
        </authorList>
    </citation>
    <scope>NUCLEOTIDE SEQUENCE [LARGE SCALE GENOMIC DNA]</scope>
    <source>
        <strain evidence="7">MT8872</strain>
    </source>
</reference>
<dbReference type="InterPro" id="IPR027540">
    <property type="entry name" value="Coq4_euk"/>
</dbReference>
<dbReference type="PANTHER" id="PTHR12922">
    <property type="entry name" value="UBIQUINONE BIOSYNTHESIS PROTEIN"/>
    <property type="match status" value="1"/>
</dbReference>
<evidence type="ECO:0000256" key="4">
    <source>
        <dbReference type="ARBA" id="ARBA00023136"/>
    </source>
</evidence>
<evidence type="ECO:0000256" key="3">
    <source>
        <dbReference type="ARBA" id="ARBA00023128"/>
    </source>
</evidence>
<evidence type="ECO:0000256" key="5">
    <source>
        <dbReference type="ARBA" id="ARBA00023239"/>
    </source>
</evidence>
<dbReference type="GO" id="GO:0008270">
    <property type="term" value="F:zinc ion binding"/>
    <property type="evidence" value="ECO:0007669"/>
    <property type="project" value="UniProtKB-UniRule"/>
</dbReference>
<evidence type="ECO:0000256" key="6">
    <source>
        <dbReference type="HAMAP-Rule" id="MF_03111"/>
    </source>
</evidence>
<evidence type="ECO:0000256" key="2">
    <source>
        <dbReference type="ARBA" id="ARBA00022792"/>
    </source>
</evidence>
<protein>
    <recommendedName>
        <fullName evidence="6">Ubiquinone biosynthesis protein COQ4 homolog, mitochondrial</fullName>
    </recommendedName>
    <alternativeName>
        <fullName evidence="6">4-hydroxy-3-methoxy-5-polyprenylbenzoate decarboxylase</fullName>
        <ecNumber evidence="6">4.1.1.130</ecNumber>
    </alternativeName>
    <alternativeName>
        <fullName evidence="6">Coenzyme Q biosynthesis protein 4 homolog</fullName>
    </alternativeName>
</protein>
<dbReference type="InterPro" id="IPR007715">
    <property type="entry name" value="Coq4"/>
</dbReference>
<evidence type="ECO:0000313" key="7">
    <source>
        <dbReference type="Proteomes" id="UP000492821"/>
    </source>
</evidence>
<sequence length="174" mass="20111">MAQDVSGKKLLAQRPRISNATIDRERLRKLADGTLGREYCRFLDSLKTSPDARPPVQYIDDEELVYVMQRYRETHDFNHTLLEMKPNMLGEVAVKYFEGVQLGLPMCVTAAIFGGARLGPVHSKLLLERVMPWSVEQAVNGRLLIALDWENHFERPIREIQRECQIVPYSEWNV</sequence>
<dbReference type="AlphaFoldDB" id="A0A7E4UMV2"/>
<dbReference type="EC" id="4.1.1.130" evidence="6"/>